<dbReference type="GeneID" id="117564039"/>
<organism evidence="2 3">
    <name type="scientific">Drosophila albomicans</name>
    <name type="common">Fruit fly</name>
    <dbReference type="NCBI Taxonomy" id="7291"/>
    <lineage>
        <taxon>Eukaryota</taxon>
        <taxon>Metazoa</taxon>
        <taxon>Ecdysozoa</taxon>
        <taxon>Arthropoda</taxon>
        <taxon>Hexapoda</taxon>
        <taxon>Insecta</taxon>
        <taxon>Pterygota</taxon>
        <taxon>Neoptera</taxon>
        <taxon>Endopterygota</taxon>
        <taxon>Diptera</taxon>
        <taxon>Brachycera</taxon>
        <taxon>Muscomorpha</taxon>
        <taxon>Ephydroidea</taxon>
        <taxon>Drosophilidae</taxon>
        <taxon>Drosophila</taxon>
    </lineage>
</organism>
<dbReference type="AlphaFoldDB" id="A0A6P8W505"/>
<reference evidence="3" key="1">
    <citation type="submission" date="2025-08" db="UniProtKB">
        <authorList>
            <consortium name="RefSeq"/>
        </authorList>
    </citation>
    <scope>IDENTIFICATION</scope>
    <source>
        <strain evidence="3">15112-1751.03</strain>
        <tissue evidence="3">Whole Adult</tissue>
    </source>
</reference>
<evidence type="ECO:0000313" key="3">
    <source>
        <dbReference type="RefSeq" id="XP_034098534.2"/>
    </source>
</evidence>
<protein>
    <submittedName>
        <fullName evidence="3">Uncharacterized protein LOC117564039</fullName>
    </submittedName>
</protein>
<sequence>MFRNLCMLRRNILLSRVIYSSYTFRANLVTTAKYRSKPINEVSVSDINIHELAKGDDEFTRNFLTTKLSCEVSEFSSPNDATDPATPVETETESPAASAGESVTILDKDGMPIVPIEIDGWKNAEYDEDGPTIQNPSGAPLDIGNDIEYKKEQMLEVPDKREGQFEYKGIKVKLPESADKDVGTYRFRRDPEDLETVGDDMRLVKFDKK</sequence>
<keyword evidence="2" id="KW-1185">Reference proteome</keyword>
<dbReference type="RefSeq" id="XP_034098534.2">
    <property type="nucleotide sequence ID" value="XM_034242643.2"/>
</dbReference>
<dbReference type="OrthoDB" id="7883488at2759"/>
<name>A0A6P8W505_DROAB</name>
<feature type="region of interest" description="Disordered" evidence="1">
    <location>
        <begin position="74"/>
        <end position="104"/>
    </location>
</feature>
<dbReference type="Proteomes" id="UP000515160">
    <property type="component" value="Chromosome 2L"/>
</dbReference>
<accession>A0A6P8W505</accession>
<proteinExistence type="predicted"/>
<gene>
    <name evidence="3" type="primary">LOC117564039</name>
</gene>
<evidence type="ECO:0000256" key="1">
    <source>
        <dbReference type="SAM" id="MobiDB-lite"/>
    </source>
</evidence>
<evidence type="ECO:0000313" key="2">
    <source>
        <dbReference type="Proteomes" id="UP000515160"/>
    </source>
</evidence>